<accession>A0A8H3FIQ9</accession>
<evidence type="ECO:0000313" key="2">
    <source>
        <dbReference type="EMBL" id="CAF9921696.1"/>
    </source>
</evidence>
<gene>
    <name evidence="2" type="ORF">GOMPHAMPRED_002366</name>
</gene>
<protein>
    <recommendedName>
        <fullName evidence="4">Methyltransferase type 11 domain-containing protein</fullName>
    </recommendedName>
</protein>
<dbReference type="Gene3D" id="3.40.50.150">
    <property type="entry name" value="Vaccinia Virus protein VP39"/>
    <property type="match status" value="1"/>
</dbReference>
<dbReference type="Proteomes" id="UP000664169">
    <property type="component" value="Unassembled WGS sequence"/>
</dbReference>
<dbReference type="AlphaFoldDB" id="A0A8H3FIQ9"/>
<dbReference type="EMBL" id="CAJPDQ010000017">
    <property type="protein sequence ID" value="CAF9921696.1"/>
    <property type="molecule type" value="Genomic_DNA"/>
</dbReference>
<keyword evidence="3" id="KW-1185">Reference proteome</keyword>
<evidence type="ECO:0000313" key="3">
    <source>
        <dbReference type="Proteomes" id="UP000664169"/>
    </source>
</evidence>
<reference evidence="2" key="1">
    <citation type="submission" date="2021-03" db="EMBL/GenBank/DDBJ databases">
        <authorList>
            <person name="Tagirdzhanova G."/>
        </authorList>
    </citation>
    <scope>NUCLEOTIDE SEQUENCE</scope>
</reference>
<feature type="compositionally biased region" description="Polar residues" evidence="1">
    <location>
        <begin position="241"/>
        <end position="260"/>
    </location>
</feature>
<name>A0A8H3FIQ9_9LECA</name>
<proteinExistence type="predicted"/>
<comment type="caution">
    <text evidence="2">The sequence shown here is derived from an EMBL/GenBank/DDBJ whole genome shotgun (WGS) entry which is preliminary data.</text>
</comment>
<dbReference type="InterPro" id="IPR029063">
    <property type="entry name" value="SAM-dependent_MTases_sf"/>
</dbReference>
<evidence type="ECO:0008006" key="4">
    <source>
        <dbReference type="Google" id="ProtNLM"/>
    </source>
</evidence>
<dbReference type="SUPFAM" id="SSF53335">
    <property type="entry name" value="S-adenosyl-L-methionine-dependent methyltransferases"/>
    <property type="match status" value="1"/>
</dbReference>
<evidence type="ECO:0000256" key="1">
    <source>
        <dbReference type="SAM" id="MobiDB-lite"/>
    </source>
</evidence>
<dbReference type="OrthoDB" id="2019266at2759"/>
<feature type="region of interest" description="Disordered" evidence="1">
    <location>
        <begin position="241"/>
        <end position="272"/>
    </location>
</feature>
<sequence>MALESSKPPKRLHIRFPQEASTSKTIPQDEETCEIVEGDKVTTVRFHDYAQVFSIPGLYDQLFGGPDSETKCISPQVIAGLLNEHLPSIKTRNPVSHNAALHNDGKSNVLRILDFGAGNGMIGEEIRRSVHLDNNNKSTLWQNIFILGWDILPEAKQATARDRPGIYNDYTVADINKHNKTLTPSSTDNNTNNSFDILTAASALSFGGNATLNAFKAAASLIRPGGLLIFNLNEKALDVASLQQEEQQQHSTSDNHQPASGQVPKAKPDGFLGMLSEAMDNNRLTILETKRYCHRLSVTGKELYYVAVVALKHGDLG</sequence>
<organism evidence="2 3">
    <name type="scientific">Gomphillus americanus</name>
    <dbReference type="NCBI Taxonomy" id="1940652"/>
    <lineage>
        <taxon>Eukaryota</taxon>
        <taxon>Fungi</taxon>
        <taxon>Dikarya</taxon>
        <taxon>Ascomycota</taxon>
        <taxon>Pezizomycotina</taxon>
        <taxon>Lecanoromycetes</taxon>
        <taxon>OSLEUM clade</taxon>
        <taxon>Ostropomycetidae</taxon>
        <taxon>Ostropales</taxon>
        <taxon>Graphidaceae</taxon>
        <taxon>Gomphilloideae</taxon>
        <taxon>Gomphillus</taxon>
    </lineage>
</organism>